<evidence type="ECO:0000259" key="18">
    <source>
        <dbReference type="PROSITE" id="PS50089"/>
    </source>
</evidence>
<evidence type="ECO:0000256" key="4">
    <source>
        <dbReference type="ARBA" id="ARBA00012483"/>
    </source>
</evidence>
<dbReference type="GO" id="GO:0005737">
    <property type="term" value="C:cytoplasm"/>
    <property type="evidence" value="ECO:0007669"/>
    <property type="project" value="UniProtKB-SubCell"/>
</dbReference>
<keyword evidence="20" id="KW-1185">Reference proteome</keyword>
<dbReference type="SUPFAM" id="SSF57924">
    <property type="entry name" value="Inhibitor of apoptosis (IAP) repeat"/>
    <property type="match status" value="2"/>
</dbReference>
<protein>
    <recommendedName>
        <fullName evidence="4">RING-type E3 ubiquitin transferase</fullName>
        <ecNumber evidence="4">2.3.2.27</ecNumber>
    </recommendedName>
</protein>
<comment type="caution">
    <text evidence="19">The sequence shown here is derived from an EMBL/GenBank/DDBJ whole genome shotgun (WGS) entry which is preliminary data.</text>
</comment>
<dbReference type="PROSITE" id="PS01282">
    <property type="entry name" value="BIR_REPEAT_1"/>
    <property type="match status" value="1"/>
</dbReference>
<dbReference type="PANTHER" id="PTHR10044:SF163">
    <property type="entry name" value="BACULOVIRAL IAP REPEAT-CONTAINING PROTEIN 7"/>
    <property type="match status" value="1"/>
</dbReference>
<dbReference type="SMART" id="SM00238">
    <property type="entry name" value="BIR"/>
    <property type="match status" value="2"/>
</dbReference>
<keyword evidence="5" id="KW-0963">Cytoplasm</keyword>
<evidence type="ECO:0000256" key="1">
    <source>
        <dbReference type="ARBA" id="ARBA00000900"/>
    </source>
</evidence>
<dbReference type="Pfam" id="PF00653">
    <property type="entry name" value="BIR"/>
    <property type="match status" value="2"/>
</dbReference>
<dbReference type="EC" id="2.3.2.27" evidence="4"/>
<accession>A0A5C6MNF4</accession>
<proteinExistence type="inferred from homology"/>
<dbReference type="SMART" id="SM00184">
    <property type="entry name" value="RING"/>
    <property type="match status" value="1"/>
</dbReference>
<dbReference type="GO" id="GO:0043027">
    <property type="term" value="F:cysteine-type endopeptidase inhibitor activity involved in apoptotic process"/>
    <property type="evidence" value="ECO:0007669"/>
    <property type="project" value="TreeGrafter"/>
</dbReference>
<keyword evidence="11" id="KW-0677">Repeat</keyword>
<evidence type="ECO:0000256" key="16">
    <source>
        <dbReference type="PROSITE-ProRule" id="PRU00175"/>
    </source>
</evidence>
<dbReference type="GO" id="GO:0051726">
    <property type="term" value="P:regulation of cell cycle"/>
    <property type="evidence" value="ECO:0007669"/>
    <property type="project" value="TreeGrafter"/>
</dbReference>
<comment type="catalytic activity">
    <reaction evidence="1">
        <text>S-ubiquitinyl-[E2 ubiquitin-conjugating enzyme]-L-cysteine + [acceptor protein]-L-lysine = [E2 ubiquitin-conjugating enzyme]-L-cysteine + N(6)-ubiquitinyl-[acceptor protein]-L-lysine.</text>
        <dbReference type="EC" id="2.3.2.27"/>
    </reaction>
</comment>
<keyword evidence="13" id="KW-0833">Ubl conjugation pathway</keyword>
<dbReference type="InterPro" id="IPR001370">
    <property type="entry name" value="BIR_rpt"/>
</dbReference>
<evidence type="ECO:0000256" key="3">
    <source>
        <dbReference type="ARBA" id="ARBA00006672"/>
    </source>
</evidence>
<dbReference type="GO" id="GO:0006915">
    <property type="term" value="P:apoptotic process"/>
    <property type="evidence" value="ECO:0007669"/>
    <property type="project" value="UniProtKB-KW"/>
</dbReference>
<evidence type="ECO:0000256" key="12">
    <source>
        <dbReference type="ARBA" id="ARBA00022771"/>
    </source>
</evidence>
<keyword evidence="12 16" id="KW-0863">Zinc-finger</keyword>
<evidence type="ECO:0000256" key="9">
    <source>
        <dbReference type="ARBA" id="ARBA00022704"/>
    </source>
</evidence>
<evidence type="ECO:0000256" key="17">
    <source>
        <dbReference type="SAM" id="MobiDB-lite"/>
    </source>
</evidence>
<dbReference type="InterPro" id="IPR050784">
    <property type="entry name" value="IAP"/>
</dbReference>
<organism evidence="19 20">
    <name type="scientific">Takifugu flavidus</name>
    <name type="common">sansaifugu</name>
    <dbReference type="NCBI Taxonomy" id="433684"/>
    <lineage>
        <taxon>Eukaryota</taxon>
        <taxon>Metazoa</taxon>
        <taxon>Chordata</taxon>
        <taxon>Craniata</taxon>
        <taxon>Vertebrata</taxon>
        <taxon>Euteleostomi</taxon>
        <taxon>Actinopterygii</taxon>
        <taxon>Neopterygii</taxon>
        <taxon>Teleostei</taxon>
        <taxon>Neoteleostei</taxon>
        <taxon>Acanthomorphata</taxon>
        <taxon>Eupercaria</taxon>
        <taxon>Tetraodontiformes</taxon>
        <taxon>Tetradontoidea</taxon>
        <taxon>Tetraodontidae</taxon>
        <taxon>Takifugu</taxon>
    </lineage>
</organism>
<gene>
    <name evidence="19" type="ORF">D4764_08G0007810</name>
</gene>
<evidence type="ECO:0000256" key="7">
    <source>
        <dbReference type="ARBA" id="ARBA00022690"/>
    </source>
</evidence>
<keyword evidence="10" id="KW-0479">Metal-binding</keyword>
<comment type="similarity">
    <text evidence="3">Belongs to the IAP family.</text>
</comment>
<dbReference type="InterPro" id="IPR013083">
    <property type="entry name" value="Znf_RING/FYVE/PHD"/>
</dbReference>
<evidence type="ECO:0000256" key="13">
    <source>
        <dbReference type="ARBA" id="ARBA00022786"/>
    </source>
</evidence>
<dbReference type="GO" id="GO:0031398">
    <property type="term" value="P:positive regulation of protein ubiquitination"/>
    <property type="evidence" value="ECO:0007669"/>
    <property type="project" value="TreeGrafter"/>
</dbReference>
<dbReference type="CDD" id="cd16713">
    <property type="entry name" value="RING-HC_BIRC2_3_7"/>
    <property type="match status" value="1"/>
</dbReference>
<dbReference type="FunFam" id="3.30.40.10:FF:000184">
    <property type="entry name" value="Baculoviral IAP repeat containing 2"/>
    <property type="match status" value="1"/>
</dbReference>
<evidence type="ECO:0000313" key="19">
    <source>
        <dbReference type="EMBL" id="TWW56794.1"/>
    </source>
</evidence>
<comment type="subcellular location">
    <subcellularLocation>
        <location evidence="2">Cytoplasm</location>
    </subcellularLocation>
</comment>
<keyword evidence="14" id="KW-0862">Zinc</keyword>
<evidence type="ECO:0000256" key="2">
    <source>
        <dbReference type="ARBA" id="ARBA00004496"/>
    </source>
</evidence>
<feature type="domain" description="RING-type" evidence="18">
    <location>
        <begin position="366"/>
        <end position="401"/>
    </location>
</feature>
<dbReference type="GO" id="GO:0004869">
    <property type="term" value="F:cysteine-type endopeptidase inhibitor activity"/>
    <property type="evidence" value="ECO:0007669"/>
    <property type="project" value="UniProtKB-KW"/>
</dbReference>
<dbReference type="Gene3D" id="1.10.1170.10">
    <property type="entry name" value="Inhibitor Of Apoptosis Protein (2mihbC-IAP-1), Chain A"/>
    <property type="match status" value="2"/>
</dbReference>
<sequence>MSATGREERGKPTCRRMTDEESAVLYMLEEPRMRREGDRIRTFQEWPADAAVAPADLARAGFFFLGPGDAVQCFCCGGILRCWMQGDTPGDEHRRHFPTCCFVLGRAVGNIPLRAGFSDSVDGQLLSQLQRMTMDDQGTVGQAVYPEMEAEDSRLTTFHNWPTEASVQPDVLARAGFFYTGHGDNVKCYYCDGGLRNWEPGDDPWQEHAKWFPRCEFLIQTRGQEYISNIQDTHFHLGDTVGGSQSSSSRDIGPRNDMVRGLAASSAMLSPVVQTVLQMGFEAGLVESLVQTKYLLTGRQYTSVSDLVSDVLQAEQEDRARAPQSTDPEVRQSSSTARVRTHAATGEVNEPSPEELLRQLQEERTCKVCMDKLVSIVFIPCGHLVVCSDCAASLRHCPICRAVIRGSVRAFMS</sequence>
<dbReference type="InterPro" id="IPR001841">
    <property type="entry name" value="Znf_RING"/>
</dbReference>
<dbReference type="AlphaFoldDB" id="A0A5C6MNF4"/>
<evidence type="ECO:0000256" key="15">
    <source>
        <dbReference type="ARBA" id="ARBA00022843"/>
    </source>
</evidence>
<evidence type="ECO:0000256" key="14">
    <source>
        <dbReference type="ARBA" id="ARBA00022833"/>
    </source>
</evidence>
<keyword evidence="6" id="KW-0808">Transferase</keyword>
<evidence type="ECO:0000256" key="8">
    <source>
        <dbReference type="ARBA" id="ARBA00022703"/>
    </source>
</evidence>
<dbReference type="Gene3D" id="1.10.8.10">
    <property type="entry name" value="DNA helicase RuvA subunit, C-terminal domain"/>
    <property type="match status" value="1"/>
</dbReference>
<dbReference type="CDD" id="cd00022">
    <property type="entry name" value="BIR"/>
    <property type="match status" value="2"/>
</dbReference>
<feature type="region of interest" description="Disordered" evidence="17">
    <location>
        <begin position="317"/>
        <end position="352"/>
    </location>
</feature>
<dbReference type="Pfam" id="PF21290">
    <property type="entry name" value="UBA_BIRC2-3"/>
    <property type="match status" value="1"/>
</dbReference>
<evidence type="ECO:0000256" key="5">
    <source>
        <dbReference type="ARBA" id="ARBA00022490"/>
    </source>
</evidence>
<feature type="compositionally biased region" description="Polar residues" evidence="17">
    <location>
        <begin position="323"/>
        <end position="338"/>
    </location>
</feature>
<keyword evidence="15" id="KW-0832">Ubl conjugation</keyword>
<dbReference type="FunFam" id="1.10.1170.10:FF:000005">
    <property type="entry name" value="Baculoviral IAP repeat containing 2"/>
    <property type="match status" value="1"/>
</dbReference>
<dbReference type="GO" id="GO:0008270">
    <property type="term" value="F:zinc ion binding"/>
    <property type="evidence" value="ECO:0007669"/>
    <property type="project" value="UniProtKB-KW"/>
</dbReference>
<name>A0A5C6MNF4_9TELE</name>
<dbReference type="GO" id="GO:0061630">
    <property type="term" value="F:ubiquitin protein ligase activity"/>
    <property type="evidence" value="ECO:0007669"/>
    <property type="project" value="UniProtKB-EC"/>
</dbReference>
<evidence type="ECO:0000256" key="11">
    <source>
        <dbReference type="ARBA" id="ARBA00022737"/>
    </source>
</evidence>
<dbReference type="EMBL" id="RHFK02000021">
    <property type="protein sequence ID" value="TWW56794.1"/>
    <property type="molecule type" value="Genomic_DNA"/>
</dbReference>
<dbReference type="PROSITE" id="PS50089">
    <property type="entry name" value="ZF_RING_2"/>
    <property type="match status" value="1"/>
</dbReference>
<dbReference type="InterPro" id="IPR048875">
    <property type="entry name" value="BIRC2-3-like_UBA"/>
</dbReference>
<keyword evidence="7" id="KW-0646">Protease inhibitor</keyword>
<dbReference type="PROSITE" id="PS50143">
    <property type="entry name" value="BIR_REPEAT_2"/>
    <property type="match status" value="2"/>
</dbReference>
<reference evidence="19 20" key="1">
    <citation type="submission" date="2019-04" db="EMBL/GenBank/DDBJ databases">
        <title>Chromosome genome assembly for Takifugu flavidus.</title>
        <authorList>
            <person name="Xiao S."/>
        </authorList>
    </citation>
    <scope>NUCLEOTIDE SEQUENCE [LARGE SCALE GENOMIC DNA]</scope>
    <source>
        <strain evidence="19">HTHZ2018</strain>
        <tissue evidence="19">Muscle</tissue>
    </source>
</reference>
<dbReference type="Proteomes" id="UP000324091">
    <property type="component" value="Chromosome 8"/>
</dbReference>
<dbReference type="GO" id="GO:0043066">
    <property type="term" value="P:negative regulation of apoptotic process"/>
    <property type="evidence" value="ECO:0007669"/>
    <property type="project" value="TreeGrafter"/>
</dbReference>
<dbReference type="FunFam" id="1.10.8.10:FF:000084">
    <property type="entry name" value="E3 ubiquitin-protein ligase XIAP"/>
    <property type="match status" value="1"/>
</dbReference>
<keyword evidence="8" id="KW-0053">Apoptosis</keyword>
<dbReference type="CDD" id="cd14396">
    <property type="entry name" value="UBA_XtBIRC7_like"/>
    <property type="match status" value="1"/>
</dbReference>
<dbReference type="Gene3D" id="3.30.40.10">
    <property type="entry name" value="Zinc/RING finger domain, C3HC4 (zinc finger)"/>
    <property type="match status" value="1"/>
</dbReference>
<evidence type="ECO:0000313" key="20">
    <source>
        <dbReference type="Proteomes" id="UP000324091"/>
    </source>
</evidence>
<evidence type="ECO:0000256" key="6">
    <source>
        <dbReference type="ARBA" id="ARBA00022679"/>
    </source>
</evidence>
<keyword evidence="9" id="KW-0789">Thiol protease inhibitor</keyword>
<dbReference type="PANTHER" id="PTHR10044">
    <property type="entry name" value="INHIBITOR OF APOPTOSIS"/>
    <property type="match status" value="1"/>
</dbReference>
<dbReference type="FunFam" id="1.10.1170.10:FF:000002">
    <property type="entry name" value="Baculoviral IAP repeat containing 7"/>
    <property type="match status" value="1"/>
</dbReference>
<evidence type="ECO:0000256" key="10">
    <source>
        <dbReference type="ARBA" id="ARBA00022723"/>
    </source>
</evidence>
<dbReference type="Pfam" id="PF13920">
    <property type="entry name" value="zf-C3HC4_3"/>
    <property type="match status" value="1"/>
</dbReference>
<dbReference type="GO" id="GO:0005634">
    <property type="term" value="C:nucleus"/>
    <property type="evidence" value="ECO:0007669"/>
    <property type="project" value="TreeGrafter"/>
</dbReference>